<proteinExistence type="predicted"/>
<accession>A0A1G8REL4</accession>
<keyword evidence="1" id="KW-0732">Signal</keyword>
<dbReference type="Proteomes" id="UP000199580">
    <property type="component" value="Unassembled WGS sequence"/>
</dbReference>
<evidence type="ECO:0000313" key="3">
    <source>
        <dbReference type="Proteomes" id="UP000199580"/>
    </source>
</evidence>
<evidence type="ECO:0008006" key="4">
    <source>
        <dbReference type="Google" id="ProtNLM"/>
    </source>
</evidence>
<reference evidence="2 3" key="1">
    <citation type="submission" date="2016-10" db="EMBL/GenBank/DDBJ databases">
        <authorList>
            <person name="de Groot N.N."/>
        </authorList>
    </citation>
    <scope>NUCLEOTIDE SEQUENCE [LARGE SCALE GENOMIC DNA]</scope>
    <source>
        <strain evidence="2 3">CGMCC 1.10076</strain>
    </source>
</reference>
<dbReference type="AlphaFoldDB" id="A0A1G8REL4"/>
<dbReference type="PROSITE" id="PS51257">
    <property type="entry name" value="PROKAR_LIPOPROTEIN"/>
    <property type="match status" value="1"/>
</dbReference>
<name>A0A1G8REL4_9FLAO</name>
<feature type="signal peptide" evidence="1">
    <location>
        <begin position="1"/>
        <end position="22"/>
    </location>
</feature>
<gene>
    <name evidence="2" type="ORF">SAMN04487935_0083</name>
</gene>
<dbReference type="OrthoDB" id="660065at2"/>
<feature type="chain" id="PRO_5011770175" description="Lipoprotein" evidence="1">
    <location>
        <begin position="23"/>
        <end position="148"/>
    </location>
</feature>
<protein>
    <recommendedName>
        <fullName evidence="4">Lipoprotein</fullName>
    </recommendedName>
</protein>
<sequence length="148" mass="15044">MKSKIFSLAILMMALGFVSCSSDDDSQTVEQVTPIAAAGFKWKENGGAEITADEAYFETAYKTIKASKGTPGTTGYQFVEINLSGTAPATYTVGSGNAVSTLAGYVASAGSVVVSSNASGKMSGTVTSTGSGSGVTSFDATFTDIEVR</sequence>
<keyword evidence="3" id="KW-1185">Reference proteome</keyword>
<evidence type="ECO:0000313" key="2">
    <source>
        <dbReference type="EMBL" id="SDJ15303.1"/>
    </source>
</evidence>
<dbReference type="EMBL" id="FNEZ01000001">
    <property type="protein sequence ID" value="SDJ15303.1"/>
    <property type="molecule type" value="Genomic_DNA"/>
</dbReference>
<dbReference type="RefSeq" id="WP_091391340.1">
    <property type="nucleotide sequence ID" value="NZ_BKAI01000001.1"/>
</dbReference>
<organism evidence="2 3">
    <name type="scientific">Flavobacterium noncentrifugens</name>
    <dbReference type="NCBI Taxonomy" id="1128970"/>
    <lineage>
        <taxon>Bacteria</taxon>
        <taxon>Pseudomonadati</taxon>
        <taxon>Bacteroidota</taxon>
        <taxon>Flavobacteriia</taxon>
        <taxon>Flavobacteriales</taxon>
        <taxon>Flavobacteriaceae</taxon>
        <taxon>Flavobacterium</taxon>
    </lineage>
</organism>
<evidence type="ECO:0000256" key="1">
    <source>
        <dbReference type="SAM" id="SignalP"/>
    </source>
</evidence>
<dbReference type="STRING" id="1128970.SAMN04487935_0083"/>